<protein>
    <recommendedName>
        <fullName evidence="1">Methyltransferase type 11 domain-containing protein</fullName>
    </recommendedName>
</protein>
<feature type="domain" description="Methyltransferase type 11" evidence="1">
    <location>
        <begin position="40"/>
        <end position="91"/>
    </location>
</feature>
<name>A4GHK3_9BACT</name>
<dbReference type="Pfam" id="PF08241">
    <property type="entry name" value="Methyltransf_11"/>
    <property type="match status" value="1"/>
</dbReference>
<dbReference type="GO" id="GO:0008757">
    <property type="term" value="F:S-adenosylmethionine-dependent methyltransferase activity"/>
    <property type="evidence" value="ECO:0007669"/>
    <property type="project" value="InterPro"/>
</dbReference>
<dbReference type="InterPro" id="IPR013216">
    <property type="entry name" value="Methyltransf_11"/>
</dbReference>
<sequence>MKTFLHVGCGPQDKTDIHGFNNDNWKEIRFDIDKNVNPDIVGTLIDMKLVKTNSVDAIYSSHNIEHVFPHEVPIVLKEFHRVLKDDGIVVLKCPDLQSVCEAVVNDKLLEPLYETSDGNKISPIDILYGWRAPIALGNEYMAHKGGFTYSVLKDAFEEAGFKLNYGGKIASAYELFIVSFKQKISEEEAINIGKLFLPPNYS</sequence>
<reference evidence="2" key="1">
    <citation type="journal article" date="2007" name="Environ. Microbiol.">
        <title>Proteorhodopsin photosystem gene clusters exhibit co-evolutionary trends and shared ancestry among diverse marine microbial phyla.</title>
        <authorList>
            <person name="McCarren J."/>
            <person name="Delong E.F."/>
        </authorList>
    </citation>
    <scope>NUCLEOTIDE SEQUENCE</scope>
</reference>
<dbReference type="InterPro" id="IPR029063">
    <property type="entry name" value="SAM-dependent_MTases_sf"/>
</dbReference>
<dbReference type="Gene3D" id="3.40.50.150">
    <property type="entry name" value="Vaccinia Virus protein VP39"/>
    <property type="match status" value="1"/>
</dbReference>
<proteinExistence type="predicted"/>
<evidence type="ECO:0000259" key="1">
    <source>
        <dbReference type="Pfam" id="PF08241"/>
    </source>
</evidence>
<dbReference type="SUPFAM" id="SSF53335">
    <property type="entry name" value="S-adenosyl-L-methionine-dependent methyltransferases"/>
    <property type="match status" value="1"/>
</dbReference>
<dbReference type="AlphaFoldDB" id="A4GHK3"/>
<evidence type="ECO:0000313" key="2">
    <source>
        <dbReference type="EMBL" id="ABL97564.1"/>
    </source>
</evidence>
<gene>
    <name evidence="2" type="ORF">MBMO_EB0-35D03.0027</name>
</gene>
<organism evidence="2">
    <name type="scientific">uncultured marine bacterium EB0_35D03</name>
    <dbReference type="NCBI Taxonomy" id="415435"/>
    <lineage>
        <taxon>Bacteria</taxon>
        <taxon>environmental samples</taxon>
    </lineage>
</organism>
<dbReference type="EMBL" id="EF089397">
    <property type="protein sequence ID" value="ABL97564.1"/>
    <property type="molecule type" value="Genomic_DNA"/>
</dbReference>
<accession>A4GHK3</accession>